<feature type="region of interest" description="Disordered" evidence="1">
    <location>
        <begin position="1"/>
        <end position="20"/>
    </location>
</feature>
<evidence type="ECO:0000313" key="3">
    <source>
        <dbReference type="Proteomes" id="UP001209878"/>
    </source>
</evidence>
<dbReference type="Proteomes" id="UP001209878">
    <property type="component" value="Unassembled WGS sequence"/>
</dbReference>
<organism evidence="2 3">
    <name type="scientific">Ridgeia piscesae</name>
    <name type="common">Tubeworm</name>
    <dbReference type="NCBI Taxonomy" id="27915"/>
    <lineage>
        <taxon>Eukaryota</taxon>
        <taxon>Metazoa</taxon>
        <taxon>Spiralia</taxon>
        <taxon>Lophotrochozoa</taxon>
        <taxon>Annelida</taxon>
        <taxon>Polychaeta</taxon>
        <taxon>Sedentaria</taxon>
        <taxon>Canalipalpata</taxon>
        <taxon>Sabellida</taxon>
        <taxon>Siboglinidae</taxon>
        <taxon>Ridgeia</taxon>
    </lineage>
</organism>
<protein>
    <submittedName>
        <fullName evidence="2">Uncharacterized protein</fullName>
    </submittedName>
</protein>
<dbReference type="EMBL" id="JAODUO010001357">
    <property type="protein sequence ID" value="KAK2165630.1"/>
    <property type="molecule type" value="Genomic_DNA"/>
</dbReference>
<keyword evidence="3" id="KW-1185">Reference proteome</keyword>
<sequence>MDSAVAQRKEKENSTPDEEWAALQQVVHNRAESYLGKPDRKQQIHHCSIQRCLHTATKTKPCKSDWCEMKAVEL</sequence>
<reference evidence="2" key="1">
    <citation type="journal article" date="2023" name="Mol. Biol. Evol.">
        <title>Third-Generation Sequencing Reveals the Adaptive Role of the Epigenome in Three Deep-Sea Polychaetes.</title>
        <authorList>
            <person name="Perez M."/>
            <person name="Aroh O."/>
            <person name="Sun Y."/>
            <person name="Lan Y."/>
            <person name="Juniper S.K."/>
            <person name="Young C.R."/>
            <person name="Angers B."/>
            <person name="Qian P.Y."/>
        </authorList>
    </citation>
    <scope>NUCLEOTIDE SEQUENCE</scope>
    <source>
        <strain evidence="2">R07B-5</strain>
    </source>
</reference>
<accession>A0AAD9K7V3</accession>
<proteinExistence type="predicted"/>
<evidence type="ECO:0000313" key="2">
    <source>
        <dbReference type="EMBL" id="KAK2165630.1"/>
    </source>
</evidence>
<evidence type="ECO:0000256" key="1">
    <source>
        <dbReference type="SAM" id="MobiDB-lite"/>
    </source>
</evidence>
<gene>
    <name evidence="2" type="ORF">NP493_1354g00061</name>
</gene>
<name>A0AAD9K7V3_RIDPI</name>
<comment type="caution">
    <text evidence="2">The sequence shown here is derived from an EMBL/GenBank/DDBJ whole genome shotgun (WGS) entry which is preliminary data.</text>
</comment>
<dbReference type="AlphaFoldDB" id="A0AAD9K7V3"/>